<dbReference type="Proteomes" id="UP001151760">
    <property type="component" value="Unassembled WGS sequence"/>
</dbReference>
<evidence type="ECO:0000313" key="3">
    <source>
        <dbReference type="Proteomes" id="UP001151760"/>
    </source>
</evidence>
<sequence>MQADISSIKVMVTEMFQAFKRISSSAPSGSAPVLTITQPKVDATVRGRGIHRSRWLFGTNLPLTLRGSNCKLSKLRLNTLKKSLKPESTPKPDRGKAKVVDVTPPKSDGSGTVVQEAVKVGVDPKILASAKGSQEFRKIQDAKIKVLNREHSEKIKRARELKKKRIDHLVYKGNDQRNFDVHKPFKFADFGVTELDELGPIIQKKKNKVVGELMTTLAKRYERLNKIPQKLGITLILLAPDVFGNEAFQRMSDIHKVGIETLLSYLVMHSNISTPANQRFCLTLKSLIESHHEKEKLKSKRVKLEAVGYILY</sequence>
<feature type="region of interest" description="Disordered" evidence="1">
    <location>
        <begin position="82"/>
        <end position="111"/>
    </location>
</feature>
<gene>
    <name evidence="2" type="ORF">Tco_0626545</name>
</gene>
<protein>
    <submittedName>
        <fullName evidence="2">Uncharacterized protein</fullName>
    </submittedName>
</protein>
<proteinExistence type="predicted"/>
<feature type="compositionally biased region" description="Basic and acidic residues" evidence="1">
    <location>
        <begin position="84"/>
        <end position="99"/>
    </location>
</feature>
<keyword evidence="3" id="KW-1185">Reference proteome</keyword>
<accession>A0ABQ4WK54</accession>
<dbReference type="EMBL" id="BQNB010008708">
    <property type="protein sequence ID" value="GJS53183.1"/>
    <property type="molecule type" value="Genomic_DNA"/>
</dbReference>
<name>A0ABQ4WK54_9ASTR</name>
<reference evidence="2" key="2">
    <citation type="submission" date="2022-01" db="EMBL/GenBank/DDBJ databases">
        <authorList>
            <person name="Yamashiro T."/>
            <person name="Shiraishi A."/>
            <person name="Satake H."/>
            <person name="Nakayama K."/>
        </authorList>
    </citation>
    <scope>NUCLEOTIDE SEQUENCE</scope>
</reference>
<organism evidence="2 3">
    <name type="scientific">Tanacetum coccineum</name>
    <dbReference type="NCBI Taxonomy" id="301880"/>
    <lineage>
        <taxon>Eukaryota</taxon>
        <taxon>Viridiplantae</taxon>
        <taxon>Streptophyta</taxon>
        <taxon>Embryophyta</taxon>
        <taxon>Tracheophyta</taxon>
        <taxon>Spermatophyta</taxon>
        <taxon>Magnoliopsida</taxon>
        <taxon>eudicotyledons</taxon>
        <taxon>Gunneridae</taxon>
        <taxon>Pentapetalae</taxon>
        <taxon>asterids</taxon>
        <taxon>campanulids</taxon>
        <taxon>Asterales</taxon>
        <taxon>Asteraceae</taxon>
        <taxon>Asteroideae</taxon>
        <taxon>Anthemideae</taxon>
        <taxon>Anthemidinae</taxon>
        <taxon>Tanacetum</taxon>
    </lineage>
</organism>
<reference evidence="2" key="1">
    <citation type="journal article" date="2022" name="Int. J. Mol. Sci.">
        <title>Draft Genome of Tanacetum Coccineum: Genomic Comparison of Closely Related Tanacetum-Family Plants.</title>
        <authorList>
            <person name="Yamashiro T."/>
            <person name="Shiraishi A."/>
            <person name="Nakayama K."/>
            <person name="Satake H."/>
        </authorList>
    </citation>
    <scope>NUCLEOTIDE SEQUENCE</scope>
</reference>
<comment type="caution">
    <text evidence="2">The sequence shown here is derived from an EMBL/GenBank/DDBJ whole genome shotgun (WGS) entry which is preliminary data.</text>
</comment>
<evidence type="ECO:0000256" key="1">
    <source>
        <dbReference type="SAM" id="MobiDB-lite"/>
    </source>
</evidence>
<evidence type="ECO:0000313" key="2">
    <source>
        <dbReference type="EMBL" id="GJS53183.1"/>
    </source>
</evidence>